<evidence type="ECO:0000256" key="2">
    <source>
        <dbReference type="ARBA" id="ARBA00023125"/>
    </source>
</evidence>
<dbReference type="PANTHER" id="PTHR30514">
    <property type="entry name" value="GLUCOKINASE"/>
    <property type="match status" value="1"/>
</dbReference>
<dbReference type="InterPro" id="IPR009057">
    <property type="entry name" value="Homeodomain-like_sf"/>
</dbReference>
<dbReference type="EMBL" id="JAHVJA010000011">
    <property type="protein sequence ID" value="MBY6141532.1"/>
    <property type="molecule type" value="Genomic_DNA"/>
</dbReference>
<sequence length="295" mass="32499">MNYTNVPDSVLKALSSDLDELTPQLRKAAHFVVENPEKIGFSTVREIAEAADVKPNTMVRMARQAGFEGYDEFRERFREAIRSGGSSLSGRATWLQGVRKRGEMGHLYAEMAESALRNIEATFAATSEVEMQAAAQAIWESRNVFTLGAGVNNANANNFSYLASTGMTDFHAIPRPGSTSVDDLAWADERDSLIAITCSPYRTEVVEAVQIAKSQGVRIIALSDSPVSPIIRAAEFGFVVSTETPQFFPSSVSTIALLETLLSFVIAMSSEEVARRVEQFHKRRHQLGLYHEDLT</sequence>
<feature type="domain" description="SIS" evidence="5">
    <location>
        <begin position="134"/>
        <end position="279"/>
    </location>
</feature>
<protein>
    <submittedName>
        <fullName evidence="6">MurR/RpiR family transcriptional regulator</fullName>
    </submittedName>
</protein>
<reference evidence="6 7" key="1">
    <citation type="submission" date="2021-06" db="EMBL/GenBank/DDBJ databases">
        <title>50 bacteria genomes isolated from Dapeng, Shenzhen, China.</title>
        <authorList>
            <person name="Zheng W."/>
            <person name="Yu S."/>
            <person name="Huang Y."/>
        </authorList>
    </citation>
    <scope>NUCLEOTIDE SEQUENCE [LARGE SCALE GENOMIC DNA]</scope>
    <source>
        <strain evidence="6 7">DP1N14-2</strain>
    </source>
</reference>
<dbReference type="SUPFAM" id="SSF46689">
    <property type="entry name" value="Homeodomain-like"/>
    <property type="match status" value="1"/>
</dbReference>
<dbReference type="Pfam" id="PF01418">
    <property type="entry name" value="HTH_6"/>
    <property type="match status" value="1"/>
</dbReference>
<evidence type="ECO:0000256" key="1">
    <source>
        <dbReference type="ARBA" id="ARBA00023015"/>
    </source>
</evidence>
<evidence type="ECO:0000313" key="7">
    <source>
        <dbReference type="Proteomes" id="UP000766629"/>
    </source>
</evidence>
<dbReference type="PANTHER" id="PTHR30514:SF18">
    <property type="entry name" value="RPIR-FAMILY TRANSCRIPTIONAL REGULATOR"/>
    <property type="match status" value="1"/>
</dbReference>
<dbReference type="SUPFAM" id="SSF53697">
    <property type="entry name" value="SIS domain"/>
    <property type="match status" value="1"/>
</dbReference>
<dbReference type="PROSITE" id="PS51071">
    <property type="entry name" value="HTH_RPIR"/>
    <property type="match status" value="1"/>
</dbReference>
<dbReference type="InterPro" id="IPR036388">
    <property type="entry name" value="WH-like_DNA-bd_sf"/>
</dbReference>
<dbReference type="Pfam" id="PF01380">
    <property type="entry name" value="SIS"/>
    <property type="match status" value="1"/>
</dbReference>
<dbReference type="Gene3D" id="3.40.50.10490">
    <property type="entry name" value="Glucose-6-phosphate isomerase like protein, domain 1"/>
    <property type="match status" value="1"/>
</dbReference>
<keyword evidence="3" id="KW-0804">Transcription</keyword>
<feature type="domain" description="HTH rpiR-type" evidence="4">
    <location>
        <begin position="8"/>
        <end position="84"/>
    </location>
</feature>
<keyword evidence="2" id="KW-0238">DNA-binding</keyword>
<keyword evidence="7" id="KW-1185">Reference proteome</keyword>
<dbReference type="CDD" id="cd05013">
    <property type="entry name" value="SIS_RpiR"/>
    <property type="match status" value="1"/>
</dbReference>
<dbReference type="Gene3D" id="1.10.10.10">
    <property type="entry name" value="Winged helix-like DNA-binding domain superfamily/Winged helix DNA-binding domain"/>
    <property type="match status" value="1"/>
</dbReference>
<evidence type="ECO:0000256" key="3">
    <source>
        <dbReference type="ARBA" id="ARBA00023163"/>
    </source>
</evidence>
<proteinExistence type="predicted"/>
<dbReference type="InterPro" id="IPR035472">
    <property type="entry name" value="RpiR-like_SIS"/>
</dbReference>
<evidence type="ECO:0000259" key="4">
    <source>
        <dbReference type="PROSITE" id="PS51071"/>
    </source>
</evidence>
<dbReference type="PROSITE" id="PS51464">
    <property type="entry name" value="SIS"/>
    <property type="match status" value="1"/>
</dbReference>
<dbReference type="Proteomes" id="UP000766629">
    <property type="component" value="Unassembled WGS sequence"/>
</dbReference>
<organism evidence="6 7">
    <name type="scientific">Leisingera daeponensis</name>
    <dbReference type="NCBI Taxonomy" id="405746"/>
    <lineage>
        <taxon>Bacteria</taxon>
        <taxon>Pseudomonadati</taxon>
        <taxon>Pseudomonadota</taxon>
        <taxon>Alphaproteobacteria</taxon>
        <taxon>Rhodobacterales</taxon>
        <taxon>Roseobacteraceae</taxon>
        <taxon>Leisingera</taxon>
    </lineage>
</organism>
<gene>
    <name evidence="6" type="ORF">KUV26_18990</name>
</gene>
<comment type="caution">
    <text evidence="6">The sequence shown here is derived from an EMBL/GenBank/DDBJ whole genome shotgun (WGS) entry which is preliminary data.</text>
</comment>
<dbReference type="InterPro" id="IPR000281">
    <property type="entry name" value="HTH_RpiR"/>
</dbReference>
<evidence type="ECO:0000259" key="5">
    <source>
        <dbReference type="PROSITE" id="PS51464"/>
    </source>
</evidence>
<dbReference type="InterPro" id="IPR047640">
    <property type="entry name" value="RpiR-like"/>
</dbReference>
<accession>A0ABS7NL12</accession>
<dbReference type="InterPro" id="IPR001347">
    <property type="entry name" value="SIS_dom"/>
</dbReference>
<keyword evidence="1" id="KW-0805">Transcription regulation</keyword>
<evidence type="ECO:0000313" key="6">
    <source>
        <dbReference type="EMBL" id="MBY6141532.1"/>
    </source>
</evidence>
<name>A0ABS7NL12_9RHOB</name>
<dbReference type="InterPro" id="IPR046348">
    <property type="entry name" value="SIS_dom_sf"/>
</dbReference>
<dbReference type="RefSeq" id="WP_222509566.1">
    <property type="nucleotide sequence ID" value="NZ_JAHVJA010000011.1"/>
</dbReference>